<dbReference type="AlphaFoldDB" id="A0AAV7DT50"/>
<accession>A0AAV7DT50</accession>
<organism evidence="2 3">
    <name type="scientific">Aristolochia fimbriata</name>
    <name type="common">White veined hardy Dutchman's pipe vine</name>
    <dbReference type="NCBI Taxonomy" id="158543"/>
    <lineage>
        <taxon>Eukaryota</taxon>
        <taxon>Viridiplantae</taxon>
        <taxon>Streptophyta</taxon>
        <taxon>Embryophyta</taxon>
        <taxon>Tracheophyta</taxon>
        <taxon>Spermatophyta</taxon>
        <taxon>Magnoliopsida</taxon>
        <taxon>Magnoliidae</taxon>
        <taxon>Piperales</taxon>
        <taxon>Aristolochiaceae</taxon>
        <taxon>Aristolochia</taxon>
    </lineage>
</organism>
<feature type="region of interest" description="Disordered" evidence="1">
    <location>
        <begin position="198"/>
        <end position="347"/>
    </location>
</feature>
<dbReference type="EMBL" id="JAINDJ010000010">
    <property type="protein sequence ID" value="KAG9438826.1"/>
    <property type="molecule type" value="Genomic_DNA"/>
</dbReference>
<feature type="compositionally biased region" description="Basic residues" evidence="1">
    <location>
        <begin position="151"/>
        <end position="164"/>
    </location>
</feature>
<evidence type="ECO:0000313" key="2">
    <source>
        <dbReference type="EMBL" id="KAG9438826.1"/>
    </source>
</evidence>
<evidence type="ECO:0000256" key="1">
    <source>
        <dbReference type="SAM" id="MobiDB-lite"/>
    </source>
</evidence>
<gene>
    <name evidence="2" type="ORF">H6P81_021231</name>
</gene>
<feature type="region of interest" description="Disordered" evidence="1">
    <location>
        <begin position="1"/>
        <end position="30"/>
    </location>
</feature>
<dbReference type="Proteomes" id="UP000825729">
    <property type="component" value="Unassembled WGS sequence"/>
</dbReference>
<feature type="region of interest" description="Disordered" evidence="1">
    <location>
        <begin position="47"/>
        <end position="80"/>
    </location>
</feature>
<sequence>MPPGRRALAGCVNARQSSRQASRPGADGIPRTIEVFERKLHPRPLGQGYTCLGATPTQPPPHPASPCCPTAGGAGGSPGRSRLVALAPPGAGWLKTLCPKGTSHDESGGSGLPPPGAGSSRGPRPRLKRTPAAGSCLRGPEALLGFGTPVRRSRPSRRTGRKSHGWGAREGDSPVVPDPAATARRCRRSRVVWECSPNRAVNSGPRLNSGGETDSLTRKRMGPGDALGQSADGRAGPAADSGADRRWSRATQARRMIPPADTPPLADRGGWRYDSRTRSRGHLRAPLAPGQLVPHSPALKHGPRSPTCVRSQRATKPVRRKEADWRDPLAGCTADPPRSSGEGFECEHTCRDPKMVNYA</sequence>
<reference evidence="2 3" key="1">
    <citation type="submission" date="2021-07" db="EMBL/GenBank/DDBJ databases">
        <title>The Aristolochia fimbriata genome: insights into angiosperm evolution, floral development and chemical biosynthesis.</title>
        <authorList>
            <person name="Jiao Y."/>
        </authorList>
    </citation>
    <scope>NUCLEOTIDE SEQUENCE [LARGE SCALE GENOMIC DNA]</scope>
    <source>
        <strain evidence="2">IBCAS-2021</strain>
        <tissue evidence="2">Leaf</tissue>
    </source>
</reference>
<feature type="region of interest" description="Disordered" evidence="1">
    <location>
        <begin position="95"/>
        <end position="183"/>
    </location>
</feature>
<keyword evidence="3" id="KW-1185">Reference proteome</keyword>
<name>A0AAV7DT50_ARIFI</name>
<comment type="caution">
    <text evidence="2">The sequence shown here is derived from an EMBL/GenBank/DDBJ whole genome shotgun (WGS) entry which is preliminary data.</text>
</comment>
<proteinExistence type="predicted"/>
<protein>
    <submittedName>
        <fullName evidence="2">Uncharacterized protein</fullName>
    </submittedName>
</protein>
<feature type="compositionally biased region" description="Pro residues" evidence="1">
    <location>
        <begin position="57"/>
        <end position="66"/>
    </location>
</feature>
<evidence type="ECO:0000313" key="3">
    <source>
        <dbReference type="Proteomes" id="UP000825729"/>
    </source>
</evidence>